<dbReference type="PROSITE" id="PS50109">
    <property type="entry name" value="HIS_KIN"/>
    <property type="match status" value="1"/>
</dbReference>
<accession>A0A7X2ZSQ2</accession>
<dbReference type="Pfam" id="PF02518">
    <property type="entry name" value="HATPase_c"/>
    <property type="match status" value="1"/>
</dbReference>
<dbReference type="EC" id="2.7.13.3" evidence="2"/>
<dbReference type="InterPro" id="IPR005467">
    <property type="entry name" value="His_kinase_dom"/>
</dbReference>
<dbReference type="SUPFAM" id="SSF55785">
    <property type="entry name" value="PYP-like sensor domain (PAS domain)"/>
    <property type="match status" value="1"/>
</dbReference>
<dbReference type="PANTHER" id="PTHR43304:SF1">
    <property type="entry name" value="PAC DOMAIN-CONTAINING PROTEIN"/>
    <property type="match status" value="1"/>
</dbReference>
<evidence type="ECO:0000259" key="6">
    <source>
        <dbReference type="PROSITE" id="PS50109"/>
    </source>
</evidence>
<dbReference type="Gene3D" id="1.10.287.130">
    <property type="match status" value="1"/>
</dbReference>
<evidence type="ECO:0000259" key="7">
    <source>
        <dbReference type="PROSITE" id="PS50112"/>
    </source>
</evidence>
<dbReference type="CDD" id="cd00082">
    <property type="entry name" value="HisKA"/>
    <property type="match status" value="1"/>
</dbReference>
<evidence type="ECO:0000256" key="2">
    <source>
        <dbReference type="ARBA" id="ARBA00012438"/>
    </source>
</evidence>
<dbReference type="SMART" id="SM00091">
    <property type="entry name" value="PAS"/>
    <property type="match status" value="1"/>
</dbReference>
<dbReference type="EMBL" id="RCNR01000010">
    <property type="protein sequence ID" value="MUH35712.1"/>
    <property type="molecule type" value="Genomic_DNA"/>
</dbReference>
<dbReference type="Pfam" id="PF08447">
    <property type="entry name" value="PAS_3"/>
    <property type="match status" value="1"/>
</dbReference>
<feature type="domain" description="PAS" evidence="7">
    <location>
        <begin position="8"/>
        <end position="65"/>
    </location>
</feature>
<dbReference type="RefSeq" id="WP_155599462.1">
    <property type="nucleotide sequence ID" value="NZ_RCNR01000010.1"/>
</dbReference>
<dbReference type="GO" id="GO:0000155">
    <property type="term" value="F:phosphorelay sensor kinase activity"/>
    <property type="evidence" value="ECO:0007669"/>
    <property type="project" value="InterPro"/>
</dbReference>
<evidence type="ECO:0000256" key="1">
    <source>
        <dbReference type="ARBA" id="ARBA00000085"/>
    </source>
</evidence>
<dbReference type="InterPro" id="IPR013655">
    <property type="entry name" value="PAS_fold_3"/>
</dbReference>
<gene>
    <name evidence="8" type="ORF">D9O36_07665</name>
</gene>
<protein>
    <recommendedName>
        <fullName evidence="2">histidine kinase</fullName>
        <ecNumber evidence="2">2.7.13.3</ecNumber>
    </recommendedName>
</protein>
<evidence type="ECO:0000256" key="5">
    <source>
        <dbReference type="ARBA" id="ARBA00022777"/>
    </source>
</evidence>
<dbReference type="InterPro" id="IPR003594">
    <property type="entry name" value="HATPase_dom"/>
</dbReference>
<dbReference type="SUPFAM" id="SSF55874">
    <property type="entry name" value="ATPase domain of HSP90 chaperone/DNA topoisomerase II/histidine kinase"/>
    <property type="match status" value="1"/>
</dbReference>
<evidence type="ECO:0000256" key="4">
    <source>
        <dbReference type="ARBA" id="ARBA00022679"/>
    </source>
</evidence>
<name>A0A7X2ZSQ2_9FLAO</name>
<keyword evidence="5" id="KW-0418">Kinase</keyword>
<evidence type="ECO:0000256" key="3">
    <source>
        <dbReference type="ARBA" id="ARBA00022553"/>
    </source>
</evidence>
<dbReference type="PRINTS" id="PR00344">
    <property type="entry name" value="BCTRLSENSOR"/>
</dbReference>
<comment type="caution">
    <text evidence="8">The sequence shown here is derived from an EMBL/GenBank/DDBJ whole genome shotgun (WGS) entry which is preliminary data.</text>
</comment>
<dbReference type="InterPro" id="IPR035965">
    <property type="entry name" value="PAS-like_dom_sf"/>
</dbReference>
<dbReference type="NCBIfam" id="TIGR00229">
    <property type="entry name" value="sensory_box"/>
    <property type="match status" value="1"/>
</dbReference>
<dbReference type="InterPro" id="IPR000014">
    <property type="entry name" value="PAS"/>
</dbReference>
<evidence type="ECO:0000313" key="8">
    <source>
        <dbReference type="EMBL" id="MUH35712.1"/>
    </source>
</evidence>
<dbReference type="OrthoDB" id="9804645at2"/>
<evidence type="ECO:0000313" key="9">
    <source>
        <dbReference type="Proteomes" id="UP000540519"/>
    </source>
</evidence>
<dbReference type="AlphaFoldDB" id="A0A7X2ZSQ2"/>
<dbReference type="PROSITE" id="PS50112">
    <property type="entry name" value="PAS"/>
    <property type="match status" value="1"/>
</dbReference>
<proteinExistence type="predicted"/>
<reference evidence="8 9" key="1">
    <citation type="journal article" date="2019" name="Mar. Drugs">
        <title>Comparative Genomics and CAZyme Genome Repertoires of Marine Zobellia amurskyensis KMM 3526(T) and Zobellia laminariae KMM 3676(T).</title>
        <authorList>
            <person name="Chernysheva N."/>
            <person name="Bystritskaya E."/>
            <person name="Stenkova A."/>
            <person name="Golovkin I."/>
            <person name="Nedashkovskaya O."/>
            <person name="Isaeva M."/>
        </authorList>
    </citation>
    <scope>NUCLEOTIDE SEQUENCE [LARGE SCALE GENOMIC DNA]</scope>
    <source>
        <strain evidence="8 9">KMM 3526</strain>
    </source>
</reference>
<dbReference type="Proteomes" id="UP000540519">
    <property type="component" value="Unassembled WGS sequence"/>
</dbReference>
<dbReference type="InterPro" id="IPR004358">
    <property type="entry name" value="Sig_transdc_His_kin-like_C"/>
</dbReference>
<dbReference type="InterPro" id="IPR036890">
    <property type="entry name" value="HATPase_C_sf"/>
</dbReference>
<dbReference type="Gene3D" id="3.30.450.20">
    <property type="entry name" value="PAS domain"/>
    <property type="match status" value="1"/>
</dbReference>
<dbReference type="InterPro" id="IPR052162">
    <property type="entry name" value="Sensor_kinase/Photoreceptor"/>
</dbReference>
<keyword evidence="9" id="KW-1185">Reference proteome</keyword>
<dbReference type="SUPFAM" id="SSF47384">
    <property type="entry name" value="Homodimeric domain of signal transducing histidine kinase"/>
    <property type="match status" value="1"/>
</dbReference>
<feature type="domain" description="Histidine kinase" evidence="6">
    <location>
        <begin position="147"/>
        <end position="359"/>
    </location>
</feature>
<sequence>MKQLIETENFRLEPFFNLSADNLCITDFAGYFKKVNPAFAKLLGYTEEELYSKPISEFIYEADRDLTAQHGQNLTNNVPLYNFENRYVSKAGELVWLYWTATPSEEEQLVYAIAKDITHKKELEEERVSLVTNLVQANEKLKQLNHITSHDLRSPVNNLVYLVEMLDTSKIDDGVTLQILEHVKRSADGLKASLNAYVDAITENESLKEELENVYFDEVFQEVKESISTLLSSSKTEFVVDFNEAEYVPFERKYMQSIFLNLISNSIKYAKPGVAPIISIKTQVDRGRKKLIYIDNGLGFDMKKIGHLIFDLNQRFHNTDDSKGLGLYLVKKHVTSLGGSIQVDSKVNQGTTFTIVFGA</sequence>
<dbReference type="Gene3D" id="3.30.565.10">
    <property type="entry name" value="Histidine kinase-like ATPase, C-terminal domain"/>
    <property type="match status" value="1"/>
</dbReference>
<dbReference type="InterPro" id="IPR003661">
    <property type="entry name" value="HisK_dim/P_dom"/>
</dbReference>
<dbReference type="SMART" id="SM00387">
    <property type="entry name" value="HATPase_c"/>
    <property type="match status" value="1"/>
</dbReference>
<dbReference type="CDD" id="cd00130">
    <property type="entry name" value="PAS"/>
    <property type="match status" value="1"/>
</dbReference>
<keyword evidence="3" id="KW-0597">Phosphoprotein</keyword>
<keyword evidence="4" id="KW-0808">Transferase</keyword>
<organism evidence="8 9">
    <name type="scientific">Zobellia amurskyensis</name>
    <dbReference type="NCBI Taxonomy" id="248905"/>
    <lineage>
        <taxon>Bacteria</taxon>
        <taxon>Pseudomonadati</taxon>
        <taxon>Bacteroidota</taxon>
        <taxon>Flavobacteriia</taxon>
        <taxon>Flavobacteriales</taxon>
        <taxon>Flavobacteriaceae</taxon>
        <taxon>Zobellia</taxon>
    </lineage>
</organism>
<dbReference type="InterPro" id="IPR036097">
    <property type="entry name" value="HisK_dim/P_sf"/>
</dbReference>
<dbReference type="PANTHER" id="PTHR43304">
    <property type="entry name" value="PHYTOCHROME-LIKE PROTEIN CPH1"/>
    <property type="match status" value="1"/>
</dbReference>
<comment type="catalytic activity">
    <reaction evidence="1">
        <text>ATP + protein L-histidine = ADP + protein N-phospho-L-histidine.</text>
        <dbReference type="EC" id="2.7.13.3"/>
    </reaction>
</comment>